<keyword evidence="11" id="KW-1185">Reference proteome</keyword>
<gene>
    <name evidence="10" type="ORF">KUTeg_000681</name>
</gene>
<comment type="caution">
    <text evidence="10">The sequence shown here is derived from an EMBL/GenBank/DDBJ whole genome shotgun (WGS) entry which is preliminary data.</text>
</comment>
<evidence type="ECO:0000313" key="10">
    <source>
        <dbReference type="EMBL" id="KAJ8322210.1"/>
    </source>
</evidence>
<dbReference type="PROSITE" id="PS51465">
    <property type="entry name" value="KAZAL_2"/>
    <property type="match status" value="1"/>
</dbReference>
<keyword evidence="4 8" id="KW-0812">Transmembrane</keyword>
<evidence type="ECO:0000256" key="2">
    <source>
        <dbReference type="ARBA" id="ARBA00009657"/>
    </source>
</evidence>
<dbReference type="Pfam" id="PF07648">
    <property type="entry name" value="Kazal_2"/>
    <property type="match status" value="1"/>
</dbReference>
<feature type="transmembrane region" description="Helical" evidence="8">
    <location>
        <begin position="158"/>
        <end position="181"/>
    </location>
</feature>
<dbReference type="Gene3D" id="3.30.60.30">
    <property type="match status" value="1"/>
</dbReference>
<feature type="transmembrane region" description="Helical" evidence="8">
    <location>
        <begin position="41"/>
        <end position="60"/>
    </location>
</feature>
<keyword evidence="7" id="KW-1015">Disulfide bond</keyword>
<feature type="transmembrane region" description="Helical" evidence="8">
    <location>
        <begin position="248"/>
        <end position="268"/>
    </location>
</feature>
<comment type="similarity">
    <text evidence="2">Belongs to the organo anion transporter (TC 2.A.60) family.</text>
</comment>
<reference evidence="10 11" key="1">
    <citation type="submission" date="2022-12" db="EMBL/GenBank/DDBJ databases">
        <title>Chromosome-level genome of Tegillarca granosa.</title>
        <authorList>
            <person name="Kim J."/>
        </authorList>
    </citation>
    <scope>NUCLEOTIDE SEQUENCE [LARGE SCALE GENOMIC DNA]</scope>
    <source>
        <strain evidence="10">Teg-2019</strain>
        <tissue evidence="10">Adductor muscle</tissue>
    </source>
</reference>
<evidence type="ECO:0000256" key="7">
    <source>
        <dbReference type="ARBA" id="ARBA00023157"/>
    </source>
</evidence>
<organism evidence="10 11">
    <name type="scientific">Tegillarca granosa</name>
    <name type="common">Malaysian cockle</name>
    <name type="synonym">Anadara granosa</name>
    <dbReference type="NCBI Taxonomy" id="220873"/>
    <lineage>
        <taxon>Eukaryota</taxon>
        <taxon>Metazoa</taxon>
        <taxon>Spiralia</taxon>
        <taxon>Lophotrochozoa</taxon>
        <taxon>Mollusca</taxon>
        <taxon>Bivalvia</taxon>
        <taxon>Autobranchia</taxon>
        <taxon>Pteriomorphia</taxon>
        <taxon>Arcoida</taxon>
        <taxon>Arcoidea</taxon>
        <taxon>Arcidae</taxon>
        <taxon>Tegillarca</taxon>
    </lineage>
</organism>
<name>A0ABQ9G116_TEGGR</name>
<dbReference type="InterPro" id="IPR036259">
    <property type="entry name" value="MFS_trans_sf"/>
</dbReference>
<evidence type="ECO:0000256" key="8">
    <source>
        <dbReference type="SAM" id="Phobius"/>
    </source>
</evidence>
<comment type="subcellular location">
    <subcellularLocation>
        <location evidence="1">Cell membrane</location>
        <topology evidence="1">Multi-pass membrane protein</topology>
    </subcellularLocation>
</comment>
<dbReference type="InterPro" id="IPR036058">
    <property type="entry name" value="Kazal_dom_sf"/>
</dbReference>
<evidence type="ECO:0000256" key="5">
    <source>
        <dbReference type="ARBA" id="ARBA00022989"/>
    </source>
</evidence>
<keyword evidence="3" id="KW-1003">Cell membrane</keyword>
<dbReference type="EMBL" id="JARBDR010000018">
    <property type="protein sequence ID" value="KAJ8322210.1"/>
    <property type="molecule type" value="Genomic_DNA"/>
</dbReference>
<dbReference type="SUPFAM" id="SSF103473">
    <property type="entry name" value="MFS general substrate transporter"/>
    <property type="match status" value="1"/>
</dbReference>
<evidence type="ECO:0000256" key="6">
    <source>
        <dbReference type="ARBA" id="ARBA00023136"/>
    </source>
</evidence>
<accession>A0ABQ9G116</accession>
<dbReference type="PANTHER" id="PTHR11388:SF100">
    <property type="entry name" value="SOLUTE CARRIER ORGANIC ANION TRANSPORTER FAMILY MEMBER 4A1"/>
    <property type="match status" value="1"/>
</dbReference>
<sequence>MCFCHVIVACNGLMVVPGASGGQFIGGFVCKRWKLKVKGMLRFIVGVCLVSIIIENFVWIRCDQNKIAGVTTNYQNESFFTPNVEANCNSNCSCSRESYDPVCGADGVQYFSACHAGCVVSFDNNHKFSNCSCVNAGDDVNGTTRSAVSGKCNEGCSIMYLFLPLLLLMVFCIFVNAPVALSVTLRVIPENRKTFGLGIQWFLVRFLGSVPGPILFGAMIDYACVVWQESCDNSASCWIYDNAKLGRNFFFILIPVKLVVCILFILAYKIYKPPSESESADEKTKLINLIEVGVCNDLEYFGIVIQIMLDVNK</sequence>
<protein>
    <recommendedName>
        <fullName evidence="9">Kazal-like domain-containing protein</fullName>
    </recommendedName>
</protein>
<dbReference type="InterPro" id="IPR004156">
    <property type="entry name" value="OATP"/>
</dbReference>
<keyword evidence="5 8" id="KW-1133">Transmembrane helix</keyword>
<feature type="domain" description="Kazal-like" evidence="9">
    <location>
        <begin position="82"/>
        <end position="135"/>
    </location>
</feature>
<dbReference type="Proteomes" id="UP001217089">
    <property type="component" value="Unassembled WGS sequence"/>
</dbReference>
<evidence type="ECO:0000259" key="9">
    <source>
        <dbReference type="PROSITE" id="PS51465"/>
    </source>
</evidence>
<feature type="transmembrane region" description="Helical" evidence="8">
    <location>
        <begin position="202"/>
        <end position="228"/>
    </location>
</feature>
<evidence type="ECO:0000256" key="1">
    <source>
        <dbReference type="ARBA" id="ARBA00004651"/>
    </source>
</evidence>
<proteinExistence type="inferred from homology"/>
<dbReference type="Pfam" id="PF03137">
    <property type="entry name" value="OATP"/>
    <property type="match status" value="1"/>
</dbReference>
<dbReference type="PANTHER" id="PTHR11388">
    <property type="entry name" value="ORGANIC ANION TRANSPORTER"/>
    <property type="match status" value="1"/>
</dbReference>
<evidence type="ECO:0000256" key="3">
    <source>
        <dbReference type="ARBA" id="ARBA00022475"/>
    </source>
</evidence>
<evidence type="ECO:0000256" key="4">
    <source>
        <dbReference type="ARBA" id="ARBA00022692"/>
    </source>
</evidence>
<feature type="transmembrane region" description="Helical" evidence="8">
    <location>
        <begin position="6"/>
        <end position="29"/>
    </location>
</feature>
<evidence type="ECO:0000313" key="11">
    <source>
        <dbReference type="Proteomes" id="UP001217089"/>
    </source>
</evidence>
<keyword evidence="6 8" id="KW-0472">Membrane</keyword>
<dbReference type="SUPFAM" id="SSF100895">
    <property type="entry name" value="Kazal-type serine protease inhibitors"/>
    <property type="match status" value="1"/>
</dbReference>
<dbReference type="InterPro" id="IPR002350">
    <property type="entry name" value="Kazal_dom"/>
</dbReference>